<gene>
    <name evidence="2" type="ORF">Acaty_c0748</name>
</gene>
<keyword evidence="1" id="KW-0472">Membrane</keyword>
<feature type="transmembrane region" description="Helical" evidence="1">
    <location>
        <begin position="12"/>
        <end position="31"/>
    </location>
</feature>
<dbReference type="RefSeq" id="WP_004870970.1">
    <property type="nucleotide sequence ID" value="NZ_CP005986.1"/>
</dbReference>
<evidence type="ECO:0000313" key="2">
    <source>
        <dbReference type="EMBL" id="AIA54626.1"/>
    </source>
</evidence>
<evidence type="ECO:0000256" key="1">
    <source>
        <dbReference type="SAM" id="Phobius"/>
    </source>
</evidence>
<dbReference type="Proteomes" id="UP000005522">
    <property type="component" value="Chromosome"/>
</dbReference>
<dbReference type="HOGENOM" id="CLU_1657032_0_0_6"/>
<keyword evidence="1" id="KW-0812">Transmembrane</keyword>
<evidence type="ECO:0000313" key="3">
    <source>
        <dbReference type="Proteomes" id="UP000005522"/>
    </source>
</evidence>
<dbReference type="AlphaFoldDB" id="A0A059ZXB7"/>
<dbReference type="KEGG" id="acz:Acaty_c0748"/>
<keyword evidence="1" id="KW-1133">Transmembrane helix</keyword>
<protein>
    <recommendedName>
        <fullName evidence="4">Flagellar protein FliL</fullName>
    </recommendedName>
</protein>
<dbReference type="EMBL" id="CP005986">
    <property type="protein sequence ID" value="AIA54626.1"/>
    <property type="molecule type" value="Genomic_DNA"/>
</dbReference>
<accession>A0A059ZXB7</accession>
<dbReference type="eggNOG" id="ENOG5031376">
    <property type="taxonomic scope" value="Bacteria"/>
</dbReference>
<proteinExistence type="predicted"/>
<reference evidence="2 3" key="1">
    <citation type="journal article" date="2009" name="J. Bacteriol.">
        <title>Draft genome sequence of the extremely acidophilic bacterium Acidithiobacillus caldus ATCC 51756 reveals metabolic versatility in the genus Acidithiobacillus.</title>
        <authorList>
            <person name="Valdes J."/>
            <person name="Quatrini R."/>
            <person name="Hallberg K."/>
            <person name="Dopson M."/>
            <person name="Valenzuela P.D."/>
            <person name="Holmes D.S."/>
        </authorList>
    </citation>
    <scope>NUCLEOTIDE SEQUENCE [LARGE SCALE GENOMIC DNA]</scope>
    <source>
        <strain evidence="3">ATCC 51756 / DSM 8584 / KU</strain>
    </source>
</reference>
<name>A0A059ZXB7_ACICK</name>
<sequence>MAIKRTSTKSSRGLWLGVLVALLLVGGLLFFTGRPTPPSPVPRPPAPTLQTHTLALGNYGATVRIDGALRALEIRPLAELSGPPGSLAPTLPQSAVEAVITNTLLSYPQLDQLDRSATTQRAFRRLLEQRLTKLLPPPHGRWKLRILRLKTQVKAIPAS</sequence>
<organism evidence="2 3">
    <name type="scientific">Acidithiobacillus caldus (strain ATCC 51756 / DSM 8584 / KU)</name>
    <dbReference type="NCBI Taxonomy" id="637389"/>
    <lineage>
        <taxon>Bacteria</taxon>
        <taxon>Pseudomonadati</taxon>
        <taxon>Pseudomonadota</taxon>
        <taxon>Acidithiobacillia</taxon>
        <taxon>Acidithiobacillales</taxon>
        <taxon>Acidithiobacillaceae</taxon>
        <taxon>Acidithiobacillus</taxon>
    </lineage>
</organism>
<evidence type="ECO:0008006" key="4">
    <source>
        <dbReference type="Google" id="ProtNLM"/>
    </source>
</evidence>